<gene>
    <name evidence="2" type="ORF">DMA12_14780</name>
</gene>
<dbReference type="RefSeq" id="WP_020639632.1">
    <property type="nucleotide sequence ID" value="NZ_QHHU01000018.1"/>
</dbReference>
<evidence type="ECO:0000313" key="2">
    <source>
        <dbReference type="EMBL" id="RSM44811.1"/>
    </source>
</evidence>
<comment type="caution">
    <text evidence="2">The sequence shown here is derived from an EMBL/GenBank/DDBJ whole genome shotgun (WGS) entry which is preliminary data.</text>
</comment>
<reference evidence="2 3" key="1">
    <citation type="submission" date="2018-05" db="EMBL/GenBank/DDBJ databases">
        <title>Evolution of GPA BGCs.</title>
        <authorList>
            <person name="Waglechner N."/>
            <person name="Wright G.D."/>
        </authorList>
    </citation>
    <scope>NUCLEOTIDE SEQUENCE [LARGE SCALE GENOMIC DNA]</scope>
    <source>
        <strain evidence="2 3">DSM 5908</strain>
    </source>
</reference>
<feature type="compositionally biased region" description="Basic residues" evidence="1">
    <location>
        <begin position="23"/>
        <end position="33"/>
    </location>
</feature>
<feature type="region of interest" description="Disordered" evidence="1">
    <location>
        <begin position="21"/>
        <end position="41"/>
    </location>
</feature>
<accession>A0A428WP07</accession>
<protein>
    <submittedName>
        <fullName evidence="2">Uncharacterized protein</fullName>
    </submittedName>
</protein>
<dbReference type="Proteomes" id="UP000286716">
    <property type="component" value="Unassembled WGS sequence"/>
</dbReference>
<evidence type="ECO:0000256" key="1">
    <source>
        <dbReference type="SAM" id="MobiDB-lite"/>
    </source>
</evidence>
<name>A0A428WP07_AMYBA</name>
<keyword evidence="3" id="KW-1185">Reference proteome</keyword>
<dbReference type="AlphaFoldDB" id="A0A428WP07"/>
<organism evidence="2 3">
    <name type="scientific">Amycolatopsis balhimycina DSM 5908</name>
    <dbReference type="NCBI Taxonomy" id="1081091"/>
    <lineage>
        <taxon>Bacteria</taxon>
        <taxon>Bacillati</taxon>
        <taxon>Actinomycetota</taxon>
        <taxon>Actinomycetes</taxon>
        <taxon>Pseudonocardiales</taxon>
        <taxon>Pseudonocardiaceae</taxon>
        <taxon>Amycolatopsis</taxon>
    </lineage>
</organism>
<dbReference type="EMBL" id="QHHU01000018">
    <property type="protein sequence ID" value="RSM44811.1"/>
    <property type="molecule type" value="Genomic_DNA"/>
</dbReference>
<evidence type="ECO:0000313" key="3">
    <source>
        <dbReference type="Proteomes" id="UP000286716"/>
    </source>
</evidence>
<proteinExistence type="predicted"/>
<sequence length="72" mass="8050">MSRADAARRCAGRAHLGDDLVQGRRRGHHRHHGAPWGVAGPDARHEILNETTRAEITTAMLDRLRTHHLTTT</sequence>